<dbReference type="PRINTS" id="PR00406">
    <property type="entry name" value="CYTB5RDTASE"/>
</dbReference>
<sequence>MTGMTICFINQFSETKGKRKLCYRYKKTKGKLLKSKYNTMSHATEKEQATEETNINSFNMKLTNVLCTTESISDKSDSKPSILLSSESKLSLPSNLGTPTSPLRLSSPLSLPNSPTPFTKTSLQSNAKTDTSRLPSPQQKSNLQTANMNSGSATGNPRNKCALQPGHSLMDWIRLGNSGKDLTGVGGRMRPVHPSELATHNTKNDAWLAIRGRVYNITHYLPYHPGGPKELMRGAGIDATELFDKVHPWVNYDSLLAKCLIGPLRFDRPDAEDLFDNISSSPKSERLREPSKAQELVRKSMENLANCITPVRKKISNKSDENVKSSPPSKIMQSLIHSSDLPVTISRRAASSPVKSEAKSNDDSPPALRFDWIQTSTKLTISVYTGYLANPGACARLIDGELLIEVVTDDWLRSIKILPEQALREPLQLRVFAESGKVEVIAQKAEMEVWKNCGETSLSNAIKMTAARTVECRVEGSGAVSHDTVLLALTPRSGPVVIPIGFHVRIHQTLAGSECIRSYTPVGDKWAAVDVTAPLKLAIKRYELGVLSPMLTSLKIGSYITVSGPYGNFKLQKLKTVRKILLIAAGTGITPMLGLLKFMLSRSNPRCERVTLIFFNKTERDILFRENFEEIMNQDDRFTVTHVLSNASPTWSGRKGRITKELLSEAFDESAFISDDELSSYACLCGPTEFTHAGVDLLKKLGIKEKCIHAFIG</sequence>
<evidence type="ECO:0000256" key="2">
    <source>
        <dbReference type="ARBA" id="ARBA00022617"/>
    </source>
</evidence>
<dbReference type="FunFam" id="3.10.120.10:FF:000001">
    <property type="entry name" value="Cytochrome b5 reductase 4"/>
    <property type="match status" value="1"/>
</dbReference>
<dbReference type="GeneID" id="106126658"/>
<dbReference type="InterPro" id="IPR039261">
    <property type="entry name" value="FNR_nucleotide-bd"/>
</dbReference>
<gene>
    <name evidence="9" type="primary">LOC106126658</name>
</gene>
<dbReference type="KEGG" id="pxu:106126658"/>
<dbReference type="Gene3D" id="2.40.30.10">
    <property type="entry name" value="Translation factors"/>
    <property type="match status" value="1"/>
</dbReference>
<dbReference type="InterPro" id="IPR017927">
    <property type="entry name" value="FAD-bd_FR_type"/>
</dbReference>
<dbReference type="RefSeq" id="XP_013179866.1">
    <property type="nucleotide sequence ID" value="XM_013324412.1"/>
</dbReference>
<dbReference type="PROSITE" id="PS50255">
    <property type="entry name" value="CYTOCHROME_B5_2"/>
    <property type="match status" value="1"/>
</dbReference>
<reference evidence="9" key="1">
    <citation type="submission" date="2025-08" db="UniProtKB">
        <authorList>
            <consortium name="RefSeq"/>
        </authorList>
    </citation>
    <scope>IDENTIFICATION</scope>
</reference>
<dbReference type="Pfam" id="PF00970">
    <property type="entry name" value="FAD_binding_6"/>
    <property type="match status" value="1"/>
</dbReference>
<dbReference type="Pfam" id="PF00173">
    <property type="entry name" value="Cyt-b5"/>
    <property type="match status" value="1"/>
</dbReference>
<feature type="domain" description="Cytochrome b5 heme-binding" evidence="7">
    <location>
        <begin position="189"/>
        <end position="265"/>
    </location>
</feature>
<comment type="similarity">
    <text evidence="1">Belongs to the flavoprotein pyridine nucleotide cytochrome reductase family.</text>
</comment>
<dbReference type="AlphaFoldDB" id="A0AAJ6ZVM3"/>
<evidence type="ECO:0000256" key="6">
    <source>
        <dbReference type="SAM" id="MobiDB-lite"/>
    </source>
</evidence>
<dbReference type="GO" id="GO:0020037">
    <property type="term" value="F:heme binding"/>
    <property type="evidence" value="ECO:0007669"/>
    <property type="project" value="InterPro"/>
</dbReference>
<evidence type="ECO:0000313" key="9">
    <source>
        <dbReference type="RefSeq" id="XP_013179866.1"/>
    </source>
</evidence>
<feature type="domain" description="FAD-binding FR-type" evidence="8">
    <location>
        <begin position="467"/>
        <end position="572"/>
    </location>
</feature>
<keyword evidence="3" id="KW-0479">Metal-binding</keyword>
<dbReference type="SUPFAM" id="SSF55856">
    <property type="entry name" value="Cytochrome b5-like heme/steroid binding domain"/>
    <property type="match status" value="1"/>
</dbReference>
<dbReference type="PANTHER" id="PTHR46237">
    <property type="entry name" value="CYTOCHROME B5 REDUCTASE 4 FAMILY MEMBER"/>
    <property type="match status" value="1"/>
</dbReference>
<evidence type="ECO:0000259" key="8">
    <source>
        <dbReference type="PROSITE" id="PS51384"/>
    </source>
</evidence>
<dbReference type="Proteomes" id="UP000694872">
    <property type="component" value="Unplaced"/>
</dbReference>
<dbReference type="InterPro" id="IPR001199">
    <property type="entry name" value="Cyt_B5-like_heme/steroid-bd"/>
</dbReference>
<dbReference type="GO" id="GO:0046872">
    <property type="term" value="F:metal ion binding"/>
    <property type="evidence" value="ECO:0007669"/>
    <property type="project" value="UniProtKB-KW"/>
</dbReference>
<dbReference type="GO" id="GO:0006801">
    <property type="term" value="P:superoxide metabolic process"/>
    <property type="evidence" value="ECO:0007669"/>
    <property type="project" value="TreeGrafter"/>
</dbReference>
<organism evidence="9">
    <name type="scientific">Papilio xuthus</name>
    <name type="common">Asian swallowtail butterfly</name>
    <dbReference type="NCBI Taxonomy" id="66420"/>
    <lineage>
        <taxon>Eukaryota</taxon>
        <taxon>Metazoa</taxon>
        <taxon>Ecdysozoa</taxon>
        <taxon>Arthropoda</taxon>
        <taxon>Hexapoda</taxon>
        <taxon>Insecta</taxon>
        <taxon>Pterygota</taxon>
        <taxon>Neoptera</taxon>
        <taxon>Endopterygota</taxon>
        <taxon>Lepidoptera</taxon>
        <taxon>Glossata</taxon>
        <taxon>Ditrysia</taxon>
        <taxon>Papilionoidea</taxon>
        <taxon>Papilionidae</taxon>
        <taxon>Papilioninae</taxon>
        <taxon>Papilio</taxon>
    </lineage>
</organism>
<keyword evidence="2" id="KW-0349">Heme</keyword>
<dbReference type="PROSITE" id="PS51384">
    <property type="entry name" value="FAD_FR"/>
    <property type="match status" value="1"/>
</dbReference>
<name>A0AAJ6ZVM3_PAPXU</name>
<dbReference type="Gene3D" id="3.10.120.10">
    <property type="entry name" value="Cytochrome b5-like heme/steroid binding domain"/>
    <property type="match status" value="1"/>
</dbReference>
<evidence type="ECO:0000256" key="1">
    <source>
        <dbReference type="ARBA" id="ARBA00006105"/>
    </source>
</evidence>
<evidence type="ECO:0000256" key="3">
    <source>
        <dbReference type="ARBA" id="ARBA00022723"/>
    </source>
</evidence>
<dbReference type="GO" id="GO:0004128">
    <property type="term" value="F:cytochrome-b5 reductase activity, acting on NAD(P)H"/>
    <property type="evidence" value="ECO:0007669"/>
    <property type="project" value="TreeGrafter"/>
</dbReference>
<dbReference type="CDD" id="cd06183">
    <property type="entry name" value="cyt_b5_reduct_like"/>
    <property type="match status" value="1"/>
</dbReference>
<accession>A0AAJ6ZVM3</accession>
<keyword evidence="5" id="KW-0408">Iron</keyword>
<dbReference type="InterPro" id="IPR001433">
    <property type="entry name" value="OxRdtase_FAD/NAD-bd"/>
</dbReference>
<evidence type="ECO:0000256" key="4">
    <source>
        <dbReference type="ARBA" id="ARBA00023002"/>
    </source>
</evidence>
<protein>
    <submittedName>
        <fullName evidence="9">Cytochrome b5 reductase 4-like isoform X1</fullName>
    </submittedName>
</protein>
<feature type="compositionally biased region" description="Polar residues" evidence="6">
    <location>
        <begin position="118"/>
        <end position="157"/>
    </location>
</feature>
<proteinExistence type="inferred from homology"/>
<dbReference type="FunFam" id="3.40.50.80:FF:000021">
    <property type="entry name" value="Cytochrome b5 reductase 4"/>
    <property type="match status" value="1"/>
</dbReference>
<keyword evidence="4" id="KW-0560">Oxidoreductase</keyword>
<dbReference type="PANTHER" id="PTHR46237:SF1">
    <property type="entry name" value="CYTOCHROME B5 REDUCTASE 4"/>
    <property type="match status" value="1"/>
</dbReference>
<dbReference type="SMART" id="SM01117">
    <property type="entry name" value="Cyt-b5"/>
    <property type="match status" value="1"/>
</dbReference>
<feature type="region of interest" description="Disordered" evidence="6">
    <location>
        <begin position="90"/>
        <end position="160"/>
    </location>
</feature>
<dbReference type="InterPro" id="IPR051872">
    <property type="entry name" value="Cytochrome_b5/Flavoprotein_Rdt"/>
</dbReference>
<dbReference type="Pfam" id="PF00175">
    <property type="entry name" value="NAD_binding_1"/>
    <property type="match status" value="1"/>
</dbReference>
<dbReference type="InterPro" id="IPR017938">
    <property type="entry name" value="Riboflavin_synthase-like_b-brl"/>
</dbReference>
<feature type="compositionally biased region" description="Low complexity" evidence="6">
    <location>
        <begin position="90"/>
        <end position="117"/>
    </location>
</feature>
<dbReference type="InterPro" id="IPR036400">
    <property type="entry name" value="Cyt_B5-like_heme/steroid_sf"/>
</dbReference>
<dbReference type="SUPFAM" id="SSF52343">
    <property type="entry name" value="Ferredoxin reductase-like, C-terminal NADP-linked domain"/>
    <property type="match status" value="1"/>
</dbReference>
<dbReference type="InterPro" id="IPR018506">
    <property type="entry name" value="Cyt_B5_heme-BS"/>
</dbReference>
<evidence type="ECO:0000259" key="7">
    <source>
        <dbReference type="PROSITE" id="PS50255"/>
    </source>
</evidence>
<evidence type="ECO:0000256" key="5">
    <source>
        <dbReference type="ARBA" id="ARBA00023004"/>
    </source>
</evidence>
<dbReference type="InterPro" id="IPR008333">
    <property type="entry name" value="Cbr1-like_FAD-bd_dom"/>
</dbReference>
<dbReference type="GO" id="GO:0005783">
    <property type="term" value="C:endoplasmic reticulum"/>
    <property type="evidence" value="ECO:0007669"/>
    <property type="project" value="TreeGrafter"/>
</dbReference>
<dbReference type="SUPFAM" id="SSF63380">
    <property type="entry name" value="Riboflavin synthase domain-like"/>
    <property type="match status" value="1"/>
</dbReference>
<dbReference type="PROSITE" id="PS00191">
    <property type="entry name" value="CYTOCHROME_B5_1"/>
    <property type="match status" value="1"/>
</dbReference>
<dbReference type="Gene3D" id="3.40.50.80">
    <property type="entry name" value="Nucleotide-binding domain of ferredoxin-NADP reductase (FNR) module"/>
    <property type="match status" value="1"/>
</dbReference>